<proteinExistence type="predicted"/>
<feature type="compositionally biased region" description="Basic residues" evidence="1">
    <location>
        <begin position="95"/>
        <end position="105"/>
    </location>
</feature>
<gene>
    <name evidence="2" type="ORF">QTO34_008564</name>
</gene>
<reference evidence="2" key="1">
    <citation type="submission" date="2023-06" db="EMBL/GenBank/DDBJ databases">
        <title>Reference genome for the Northern bat (Eptesicus nilssonii), a most northern bat species.</title>
        <authorList>
            <person name="Laine V.N."/>
            <person name="Pulliainen A.T."/>
            <person name="Lilley T.M."/>
        </authorList>
    </citation>
    <scope>NUCLEOTIDE SEQUENCE</scope>
    <source>
        <strain evidence="2">BLF_Eptnil</strain>
        <tissue evidence="2">Kidney</tissue>
    </source>
</reference>
<sequence length="123" mass="12903">MSLKCDSWVFSVVTHVTLKGVEGRGNDRAPEHPIPPGTLGAAALARTDASSRPWSRSPSGTDTVQWKSVLGYTQTLQVRRQGEAKLVILARARGHAAKPGAHHRSGNMTELGAAGGASSRGHG</sequence>
<dbReference type="AlphaFoldDB" id="A0AA40LU71"/>
<keyword evidence="3" id="KW-1185">Reference proteome</keyword>
<dbReference type="Proteomes" id="UP001177744">
    <property type="component" value="Unassembled WGS sequence"/>
</dbReference>
<evidence type="ECO:0000256" key="1">
    <source>
        <dbReference type="SAM" id="MobiDB-lite"/>
    </source>
</evidence>
<dbReference type="EMBL" id="JAULJE010000002">
    <property type="protein sequence ID" value="KAK1346095.1"/>
    <property type="molecule type" value="Genomic_DNA"/>
</dbReference>
<evidence type="ECO:0000313" key="2">
    <source>
        <dbReference type="EMBL" id="KAK1346095.1"/>
    </source>
</evidence>
<comment type="caution">
    <text evidence="2">The sequence shown here is derived from an EMBL/GenBank/DDBJ whole genome shotgun (WGS) entry which is preliminary data.</text>
</comment>
<name>A0AA40LU71_CNENI</name>
<accession>A0AA40LU71</accession>
<feature type="region of interest" description="Disordered" evidence="1">
    <location>
        <begin position="95"/>
        <end position="123"/>
    </location>
</feature>
<protein>
    <submittedName>
        <fullName evidence="2">Uncharacterized protein</fullName>
    </submittedName>
</protein>
<evidence type="ECO:0000313" key="3">
    <source>
        <dbReference type="Proteomes" id="UP001177744"/>
    </source>
</evidence>
<organism evidence="2 3">
    <name type="scientific">Cnephaeus nilssonii</name>
    <name type="common">Northern bat</name>
    <name type="synonym">Eptesicus nilssonii</name>
    <dbReference type="NCBI Taxonomy" id="3371016"/>
    <lineage>
        <taxon>Eukaryota</taxon>
        <taxon>Metazoa</taxon>
        <taxon>Chordata</taxon>
        <taxon>Craniata</taxon>
        <taxon>Vertebrata</taxon>
        <taxon>Euteleostomi</taxon>
        <taxon>Mammalia</taxon>
        <taxon>Eutheria</taxon>
        <taxon>Laurasiatheria</taxon>
        <taxon>Chiroptera</taxon>
        <taxon>Yangochiroptera</taxon>
        <taxon>Vespertilionidae</taxon>
        <taxon>Cnephaeus</taxon>
    </lineage>
</organism>